<dbReference type="FunFam" id="3.30.710.10:FF:000001">
    <property type="entry name" value="Kelch-like family member 20"/>
    <property type="match status" value="1"/>
</dbReference>
<keyword evidence="2" id="KW-0880">Kelch repeat</keyword>
<dbReference type="PANTHER" id="PTHR45632">
    <property type="entry name" value="LD33804P"/>
    <property type="match status" value="1"/>
</dbReference>
<dbReference type="OrthoDB" id="45365at2759"/>
<keyword evidence="3" id="KW-0677">Repeat</keyword>
<protein>
    <recommendedName>
        <fullName evidence="1">Kelch-like protein diablo</fullName>
    </recommendedName>
</protein>
<dbReference type="InterPro" id="IPR000210">
    <property type="entry name" value="BTB/POZ_dom"/>
</dbReference>
<gene>
    <name evidence="8" type="ORF">GE061_018946</name>
</gene>
<dbReference type="GO" id="GO:0003779">
    <property type="term" value="F:actin binding"/>
    <property type="evidence" value="ECO:0007669"/>
    <property type="project" value="UniProtKB-KW"/>
</dbReference>
<dbReference type="InterPro" id="IPR015915">
    <property type="entry name" value="Kelch-typ_b-propeller"/>
</dbReference>
<keyword evidence="9" id="KW-1185">Reference proteome</keyword>
<dbReference type="Pfam" id="PF00651">
    <property type="entry name" value="BTB"/>
    <property type="match status" value="1"/>
</dbReference>
<feature type="compositionally biased region" description="Acidic residues" evidence="6">
    <location>
        <begin position="36"/>
        <end position="46"/>
    </location>
</feature>
<organism evidence="8 9">
    <name type="scientific">Apolygus lucorum</name>
    <name type="common">Small green plant bug</name>
    <name type="synonym">Lygocoris lucorum</name>
    <dbReference type="NCBI Taxonomy" id="248454"/>
    <lineage>
        <taxon>Eukaryota</taxon>
        <taxon>Metazoa</taxon>
        <taxon>Ecdysozoa</taxon>
        <taxon>Arthropoda</taxon>
        <taxon>Hexapoda</taxon>
        <taxon>Insecta</taxon>
        <taxon>Pterygota</taxon>
        <taxon>Neoptera</taxon>
        <taxon>Paraneoptera</taxon>
        <taxon>Hemiptera</taxon>
        <taxon>Heteroptera</taxon>
        <taxon>Panheteroptera</taxon>
        <taxon>Cimicomorpha</taxon>
        <taxon>Miridae</taxon>
        <taxon>Mirini</taxon>
        <taxon>Apolygus</taxon>
    </lineage>
</organism>
<dbReference type="GO" id="GO:0005737">
    <property type="term" value="C:cytoplasm"/>
    <property type="evidence" value="ECO:0007669"/>
    <property type="project" value="UniProtKB-ARBA"/>
</dbReference>
<name>A0A8S9X8H4_APOLU</name>
<evidence type="ECO:0000256" key="3">
    <source>
        <dbReference type="ARBA" id="ARBA00022737"/>
    </source>
</evidence>
<evidence type="ECO:0000313" key="9">
    <source>
        <dbReference type="Proteomes" id="UP000466442"/>
    </source>
</evidence>
<dbReference type="SMART" id="SM00225">
    <property type="entry name" value="BTB"/>
    <property type="match status" value="1"/>
</dbReference>
<dbReference type="Gene3D" id="2.120.10.80">
    <property type="entry name" value="Kelch-type beta propeller"/>
    <property type="match status" value="2"/>
</dbReference>
<dbReference type="Gene3D" id="1.25.40.420">
    <property type="match status" value="1"/>
</dbReference>
<dbReference type="SUPFAM" id="SSF50965">
    <property type="entry name" value="Galactose oxidase, central domain"/>
    <property type="match status" value="2"/>
</dbReference>
<sequence length="625" mass="70135">MIRFSFTVDNLRRQENGRRTYYLPQRFNLRRPSTDTESETGSEDLMESPGANEFKFSEQQHPVQLLGGLNELRKRGEFCDITLAVEGSKFPAHKVVLAAFSPYFKAMFLSSLAESKQNIVTLNGLEPDMVGLLLDYAYTNQILITRTNVQALLSAANLLQILPVKEAACRFLENHMDAVNCIGIHCFGELHACSELQAKAKTYILENFSEVFHQDEFLTLSPAKLIELVSDDNLQVEKEEIVFEAVVRWYKAKPEERTSIFPKVIENVRLALLSPYYLVDCVEGLEAVSDNPECMKLTAEAKLYHLLPDRRHERESIRTKPRLSSDTFEVIVAVGGEDDKVVLRAVECFCPSTLKWKSLACLPFAISKHGLVASGKNTLYLAGGEFPDGGPSHCVWRYDPVLDYWQEVETMLVARSELGLAMLDGYLYAVGGWEGTHRLNSVEKYDPNSNTWSLVASMKTALTSAAVVAHDGMLYVTGGAILEDGDGIELVQRYDPRTDVWNEVAPMKIARSGAAICALGSHIYVVGGWHASTENTNRVECYDVKTNTWEFKASMNEKRYRPGIAVLDGKIFVLGGEEGWDKYHDSIEVYDPLADTWTLCGKMLTSRSWLGCVPLQVRKSICRDN</sequence>
<feature type="region of interest" description="Disordered" evidence="6">
    <location>
        <begin position="28"/>
        <end position="49"/>
    </location>
</feature>
<dbReference type="PANTHER" id="PTHR45632:SF17">
    <property type="entry name" value="KELCH-LIKE PROTEIN 31"/>
    <property type="match status" value="1"/>
</dbReference>
<dbReference type="SMART" id="SM00612">
    <property type="entry name" value="Kelch"/>
    <property type="match status" value="6"/>
</dbReference>
<evidence type="ECO:0000256" key="2">
    <source>
        <dbReference type="ARBA" id="ARBA00022441"/>
    </source>
</evidence>
<evidence type="ECO:0000256" key="6">
    <source>
        <dbReference type="SAM" id="MobiDB-lite"/>
    </source>
</evidence>
<dbReference type="InterPro" id="IPR011705">
    <property type="entry name" value="BACK"/>
</dbReference>
<dbReference type="Pfam" id="PF07707">
    <property type="entry name" value="BACK"/>
    <property type="match status" value="1"/>
</dbReference>
<dbReference type="FunFam" id="1.25.40.420:FF:000001">
    <property type="entry name" value="Kelch-like family member 12"/>
    <property type="match status" value="1"/>
</dbReference>
<dbReference type="PIRSF" id="PIRSF037037">
    <property type="entry name" value="Kelch-like_protein_gigaxonin"/>
    <property type="match status" value="1"/>
</dbReference>
<evidence type="ECO:0000313" key="8">
    <source>
        <dbReference type="EMBL" id="KAF6204784.1"/>
    </source>
</evidence>
<dbReference type="SMART" id="SM00875">
    <property type="entry name" value="BACK"/>
    <property type="match status" value="1"/>
</dbReference>
<reference evidence="8" key="1">
    <citation type="journal article" date="2021" name="Mol. Ecol. Resour.">
        <title>Apolygus lucorum genome provides insights into omnivorousness and mesophyll feeding.</title>
        <authorList>
            <person name="Liu Y."/>
            <person name="Liu H."/>
            <person name="Wang H."/>
            <person name="Huang T."/>
            <person name="Liu B."/>
            <person name="Yang B."/>
            <person name="Yin L."/>
            <person name="Li B."/>
            <person name="Zhang Y."/>
            <person name="Zhang S."/>
            <person name="Jiang F."/>
            <person name="Zhang X."/>
            <person name="Ren Y."/>
            <person name="Wang B."/>
            <person name="Wang S."/>
            <person name="Lu Y."/>
            <person name="Wu K."/>
            <person name="Fan W."/>
            <person name="Wang G."/>
        </authorList>
    </citation>
    <scope>NUCLEOTIDE SEQUENCE</scope>
    <source>
        <strain evidence="8">12Hb</strain>
    </source>
</reference>
<dbReference type="Pfam" id="PF01344">
    <property type="entry name" value="Kelch_1"/>
    <property type="match status" value="1"/>
</dbReference>
<evidence type="ECO:0000256" key="4">
    <source>
        <dbReference type="ARBA" id="ARBA00023203"/>
    </source>
</evidence>
<dbReference type="AlphaFoldDB" id="A0A8S9X8H4"/>
<dbReference type="InterPro" id="IPR011043">
    <property type="entry name" value="Gal_Oxase/kelch_b-propeller"/>
</dbReference>
<dbReference type="PROSITE" id="PS50097">
    <property type="entry name" value="BTB"/>
    <property type="match status" value="1"/>
</dbReference>
<comment type="function">
    <text evidence="5">Probable substrate-specific adapter of an E3 ubiquitin-protein ligase complex which mediates the ubiquitination and subsequent proteasomal degradation of target proteins. May have a role in synapse differentiation and growth.</text>
</comment>
<dbReference type="InterPro" id="IPR017096">
    <property type="entry name" value="BTB-kelch_protein"/>
</dbReference>
<evidence type="ECO:0000256" key="5">
    <source>
        <dbReference type="ARBA" id="ARBA00043912"/>
    </source>
</evidence>
<dbReference type="InterPro" id="IPR011333">
    <property type="entry name" value="SKP1/BTB/POZ_sf"/>
</dbReference>
<accession>A0A8S9X8H4</accession>
<feature type="domain" description="BTB" evidence="7">
    <location>
        <begin position="79"/>
        <end position="146"/>
    </location>
</feature>
<keyword evidence="4" id="KW-0009">Actin-binding</keyword>
<dbReference type="InterPro" id="IPR006652">
    <property type="entry name" value="Kelch_1"/>
</dbReference>
<dbReference type="Pfam" id="PF24681">
    <property type="entry name" value="Kelch_KLHDC2_KLHL20_DRC7"/>
    <property type="match status" value="1"/>
</dbReference>
<evidence type="ECO:0000256" key="1">
    <source>
        <dbReference type="ARBA" id="ARBA00013699"/>
    </source>
</evidence>
<evidence type="ECO:0000259" key="7">
    <source>
        <dbReference type="PROSITE" id="PS50097"/>
    </source>
</evidence>
<proteinExistence type="predicted"/>
<dbReference type="EMBL" id="WIXP02000009">
    <property type="protein sequence ID" value="KAF6204784.1"/>
    <property type="molecule type" value="Genomic_DNA"/>
</dbReference>
<dbReference type="SUPFAM" id="SSF54695">
    <property type="entry name" value="POZ domain"/>
    <property type="match status" value="1"/>
</dbReference>
<dbReference type="Gene3D" id="3.30.710.10">
    <property type="entry name" value="Potassium Channel Kv1.1, Chain A"/>
    <property type="match status" value="1"/>
</dbReference>
<dbReference type="Proteomes" id="UP000466442">
    <property type="component" value="Linkage Group LG9"/>
</dbReference>
<comment type="caution">
    <text evidence="8">The sequence shown here is derived from an EMBL/GenBank/DDBJ whole genome shotgun (WGS) entry which is preliminary data.</text>
</comment>